<dbReference type="GO" id="GO:0016405">
    <property type="term" value="F:CoA-ligase activity"/>
    <property type="evidence" value="ECO:0007669"/>
    <property type="project" value="TreeGrafter"/>
</dbReference>
<dbReference type="GO" id="GO:0005777">
    <property type="term" value="C:peroxisome"/>
    <property type="evidence" value="ECO:0007669"/>
    <property type="project" value="UniProtKB-SubCell"/>
</dbReference>
<feature type="domain" description="AMP-dependent synthetase/ligase" evidence="5">
    <location>
        <begin position="35"/>
        <end position="409"/>
    </location>
</feature>
<proteinExistence type="inferred from homology"/>
<accession>A0AAV2RKG0</accession>
<dbReference type="InterPro" id="IPR042099">
    <property type="entry name" value="ANL_N_sf"/>
</dbReference>
<evidence type="ECO:0000313" key="6">
    <source>
        <dbReference type="EMBL" id="CAL4129793.1"/>
    </source>
</evidence>
<evidence type="ECO:0000256" key="3">
    <source>
        <dbReference type="ARBA" id="ARBA00022598"/>
    </source>
</evidence>
<comment type="caution">
    <text evidence="6">The sequence shown here is derived from an EMBL/GenBank/DDBJ whole genome shotgun (WGS) entry which is preliminary data.</text>
</comment>
<evidence type="ECO:0000256" key="4">
    <source>
        <dbReference type="ARBA" id="ARBA00023140"/>
    </source>
</evidence>
<dbReference type="SUPFAM" id="SSF56801">
    <property type="entry name" value="Acetyl-CoA synthetase-like"/>
    <property type="match status" value="1"/>
</dbReference>
<evidence type="ECO:0000256" key="1">
    <source>
        <dbReference type="ARBA" id="ARBA00004275"/>
    </source>
</evidence>
<dbReference type="Gene3D" id="3.40.50.12780">
    <property type="entry name" value="N-terminal domain of ligase-like"/>
    <property type="match status" value="1"/>
</dbReference>
<sequence length="457" mass="49718">MDDPKILKYNSPIPSVPIPEYPNVNIAENIINRMKQHPPEGTAVINSDSGRSFTWGQLVDLIPRVSAGLSAAGVRIGDSVLLVMHNHIDFPVMLFAIQHAGALAVPCSPLLKAEDFKHAINLSDANWIVTDRKVQHLLEPLISSLPPGTIKQMWIQGKPLNMKGRPSLAALFKTRFSQPAISTDKWGAAFNAATTPAVMLFSSGTTGLPKGVLLSHQTENIVAVRSGYLEKLTEVAGAPLSRHTSLIMMPLYHSYGHLMLKAMLAMGHVSVLMAKFSPKAFFASIEKYKVSYCPLVPHIAHFLSETSLGDKYDLSSLKAFSTGSAALAPAVAEKLTNKTGVPTSQGYAMTETGIPVSHNWWLWGINPASIGKLNPWFEAKIVDIETGEILDFGKEGELCVKGPGIMMGYAKNPVATAATIDTQGWLHTGDLGYIGEEEFIFLTDRMKDLIKVKGYQM</sequence>
<dbReference type="EMBL" id="CAXKWB010026222">
    <property type="protein sequence ID" value="CAL4129793.1"/>
    <property type="molecule type" value="Genomic_DNA"/>
</dbReference>
<dbReference type="PROSITE" id="PS00455">
    <property type="entry name" value="AMP_BINDING"/>
    <property type="match status" value="1"/>
</dbReference>
<dbReference type="Proteomes" id="UP001497623">
    <property type="component" value="Unassembled WGS sequence"/>
</dbReference>
<dbReference type="AlphaFoldDB" id="A0AAV2RKG0"/>
<evidence type="ECO:0000259" key="5">
    <source>
        <dbReference type="Pfam" id="PF00501"/>
    </source>
</evidence>
<dbReference type="PANTHER" id="PTHR24096:SF149">
    <property type="entry name" value="AMP-BINDING DOMAIN-CONTAINING PROTEIN-RELATED"/>
    <property type="match status" value="1"/>
</dbReference>
<evidence type="ECO:0000256" key="2">
    <source>
        <dbReference type="ARBA" id="ARBA00006432"/>
    </source>
</evidence>
<gene>
    <name evidence="6" type="ORF">MNOR_LOCUS26361</name>
</gene>
<dbReference type="InterPro" id="IPR020845">
    <property type="entry name" value="AMP-binding_CS"/>
</dbReference>
<organism evidence="6 7">
    <name type="scientific">Meganyctiphanes norvegica</name>
    <name type="common">Northern krill</name>
    <name type="synonym">Thysanopoda norvegica</name>
    <dbReference type="NCBI Taxonomy" id="48144"/>
    <lineage>
        <taxon>Eukaryota</taxon>
        <taxon>Metazoa</taxon>
        <taxon>Ecdysozoa</taxon>
        <taxon>Arthropoda</taxon>
        <taxon>Crustacea</taxon>
        <taxon>Multicrustacea</taxon>
        <taxon>Malacostraca</taxon>
        <taxon>Eumalacostraca</taxon>
        <taxon>Eucarida</taxon>
        <taxon>Euphausiacea</taxon>
        <taxon>Euphausiidae</taxon>
        <taxon>Meganyctiphanes</taxon>
    </lineage>
</organism>
<dbReference type="Pfam" id="PF00501">
    <property type="entry name" value="AMP-binding"/>
    <property type="match status" value="1"/>
</dbReference>
<dbReference type="PANTHER" id="PTHR24096">
    <property type="entry name" value="LONG-CHAIN-FATTY-ACID--COA LIGASE"/>
    <property type="match status" value="1"/>
</dbReference>
<comment type="similarity">
    <text evidence="2">Belongs to the ATP-dependent AMP-binding enzyme family.</text>
</comment>
<keyword evidence="4" id="KW-0576">Peroxisome</keyword>
<dbReference type="InterPro" id="IPR000873">
    <property type="entry name" value="AMP-dep_synth/lig_dom"/>
</dbReference>
<keyword evidence="3" id="KW-0436">Ligase</keyword>
<evidence type="ECO:0000313" key="7">
    <source>
        <dbReference type="Proteomes" id="UP001497623"/>
    </source>
</evidence>
<keyword evidence="7" id="KW-1185">Reference proteome</keyword>
<protein>
    <recommendedName>
        <fullName evidence="5">AMP-dependent synthetase/ligase domain-containing protein</fullName>
    </recommendedName>
</protein>
<name>A0AAV2RKG0_MEGNR</name>
<feature type="non-terminal residue" evidence="6">
    <location>
        <position position="457"/>
    </location>
</feature>
<reference evidence="6 7" key="1">
    <citation type="submission" date="2024-05" db="EMBL/GenBank/DDBJ databases">
        <authorList>
            <person name="Wallberg A."/>
        </authorList>
    </citation>
    <scope>NUCLEOTIDE SEQUENCE [LARGE SCALE GENOMIC DNA]</scope>
</reference>
<comment type="subcellular location">
    <subcellularLocation>
        <location evidence="1">Peroxisome</location>
    </subcellularLocation>
</comment>